<dbReference type="InterPro" id="IPR014975">
    <property type="entry name" value="DUF1836"/>
</dbReference>
<gene>
    <name evidence="1" type="ORF">HMPREF1863_00868</name>
</gene>
<dbReference type="RefSeq" id="WP_068367612.1">
    <property type="nucleotide sequence ID" value="NZ_KQ960173.1"/>
</dbReference>
<accession>A0A134AGH0</accession>
<dbReference type="OrthoDB" id="3191472at2"/>
<evidence type="ECO:0000313" key="2">
    <source>
        <dbReference type="Proteomes" id="UP000070442"/>
    </source>
</evidence>
<dbReference type="Proteomes" id="UP000070442">
    <property type="component" value="Unassembled WGS sequence"/>
</dbReference>
<sequence length="176" mass="20220">MNRFQNLKNFKKISWESIPDYGLYSMQLLDYLDEHLLSFFPSTLSLSQSMINNYVKKEILPKPVNKRYGREHIGMLIVIVVLKEVIPLEGIKEGMELQLDIMGIERAYNEFSEILEKTLKNILGAIEKGNGLGSDALETNWENIALAIAVKAFCYQTVTKEILKSKGIYNRENINE</sequence>
<dbReference type="PATRIC" id="fig|755172.3.peg.826"/>
<dbReference type="PANTHER" id="PTHR40056">
    <property type="entry name" value="HYPOTHETICAL CYTOSOLIC PROTEIN"/>
    <property type="match status" value="1"/>
</dbReference>
<evidence type="ECO:0000313" key="1">
    <source>
        <dbReference type="EMBL" id="KXB66816.1"/>
    </source>
</evidence>
<dbReference type="AlphaFoldDB" id="A0A134AGH0"/>
<dbReference type="EMBL" id="LSDG01000024">
    <property type="protein sequence ID" value="KXB66816.1"/>
    <property type="molecule type" value="Genomic_DNA"/>
</dbReference>
<name>A0A134AGH0_9FIRM</name>
<keyword evidence="2" id="KW-1185">Reference proteome</keyword>
<reference evidence="2" key="1">
    <citation type="submission" date="2016-01" db="EMBL/GenBank/DDBJ databases">
        <authorList>
            <person name="Mitreva M."/>
            <person name="Pepin K.H."/>
            <person name="Mihindukulasuriya K.A."/>
            <person name="Fulton R."/>
            <person name="Fronick C."/>
            <person name="O'Laughlin M."/>
            <person name="Miner T."/>
            <person name="Herter B."/>
            <person name="Rosa B.A."/>
            <person name="Cordes M."/>
            <person name="Tomlinson C."/>
            <person name="Wollam A."/>
            <person name="Palsikar V.B."/>
            <person name="Mardis E.R."/>
            <person name="Wilson R.K."/>
        </authorList>
    </citation>
    <scope>NUCLEOTIDE SEQUENCE [LARGE SCALE GENOMIC DNA]</scope>
    <source>
        <strain evidence="2">DNF00729</strain>
    </source>
</reference>
<evidence type="ECO:0008006" key="3">
    <source>
        <dbReference type="Google" id="ProtNLM"/>
    </source>
</evidence>
<comment type="caution">
    <text evidence="1">The sequence shown here is derived from an EMBL/GenBank/DDBJ whole genome shotgun (WGS) entry which is preliminary data.</text>
</comment>
<dbReference type="PANTHER" id="PTHR40056:SF1">
    <property type="entry name" value="DUF1836 DOMAIN-CONTAINING PROTEIN"/>
    <property type="match status" value="1"/>
</dbReference>
<dbReference type="Pfam" id="PF08876">
    <property type="entry name" value="DUF1836"/>
    <property type="match status" value="1"/>
</dbReference>
<protein>
    <recommendedName>
        <fullName evidence="3">DUF1836 domain-containing protein</fullName>
    </recommendedName>
</protein>
<dbReference type="STRING" id="755172.HMPREF1863_00868"/>
<organism evidence="1 2">
    <name type="scientific">Aedoeadaptatus coxii</name>
    <dbReference type="NCBI Taxonomy" id="755172"/>
    <lineage>
        <taxon>Bacteria</taxon>
        <taxon>Bacillati</taxon>
        <taxon>Bacillota</taxon>
        <taxon>Tissierellia</taxon>
        <taxon>Tissierellales</taxon>
        <taxon>Peptoniphilaceae</taxon>
        <taxon>Aedoeadaptatus</taxon>
    </lineage>
</organism>
<proteinExistence type="predicted"/>